<dbReference type="GO" id="GO:0045333">
    <property type="term" value="P:cellular respiration"/>
    <property type="evidence" value="ECO:0007669"/>
    <property type="project" value="InterPro"/>
</dbReference>
<dbReference type="RefSeq" id="WP_043393571.1">
    <property type="nucleotide sequence ID" value="NZ_JPMI01000075.1"/>
</dbReference>
<dbReference type="PANTHER" id="PTHR43545">
    <property type="entry name" value="FORMATE DEHYDROGENASE, NITRATE-INDUCIBLE, IRON-SULFUR SUBUNIT"/>
    <property type="match status" value="1"/>
</dbReference>
<keyword evidence="3 7" id="KW-0479">Metal-binding</keyword>
<dbReference type="AlphaFoldDB" id="A0A084SWX4"/>
<feature type="binding site" evidence="7">
    <location>
        <position position="16"/>
    </location>
    <ligand>
        <name>[4Fe-4S] cluster</name>
        <dbReference type="ChEBI" id="CHEBI:49883"/>
        <label>1</label>
    </ligand>
</feature>
<gene>
    <name evidence="10" type="ORF">Q664_11755</name>
</gene>
<feature type="binding site" evidence="7">
    <location>
        <position position="91"/>
    </location>
    <ligand>
        <name>[4Fe-4S] cluster</name>
        <dbReference type="ChEBI" id="CHEBI:49883"/>
        <label>3</label>
    </ligand>
</feature>
<evidence type="ECO:0000313" key="11">
    <source>
        <dbReference type="Proteomes" id="UP000028547"/>
    </source>
</evidence>
<feature type="binding site" evidence="7">
    <location>
        <position position="13"/>
    </location>
    <ligand>
        <name>[4Fe-4S] cluster</name>
        <dbReference type="ChEBI" id="CHEBI:49883"/>
        <label>1</label>
    </ligand>
</feature>
<comment type="cofactor">
    <cofactor evidence="7">
        <name>[4Fe-4S] cluster</name>
        <dbReference type="ChEBI" id="CHEBI:49883"/>
    </cofactor>
    <text evidence="7">Binds 4 [4Fe-4S] clusters per subunit.</text>
</comment>
<dbReference type="InterPro" id="IPR017896">
    <property type="entry name" value="4Fe4S_Fe-S-bd"/>
</dbReference>
<dbReference type="Pfam" id="PF12800">
    <property type="entry name" value="Fer4_4"/>
    <property type="match status" value="1"/>
</dbReference>
<feature type="binding site" evidence="7">
    <location>
        <position position="157"/>
    </location>
    <ligand>
        <name>[4Fe-4S] cluster</name>
        <dbReference type="ChEBI" id="CHEBI:49883"/>
        <label>2</label>
    </ligand>
</feature>
<dbReference type="Proteomes" id="UP000028547">
    <property type="component" value="Unassembled WGS sequence"/>
</dbReference>
<sequence>MGQKGFFTDTTLCIGCKACEVACKQWNQLPDDGFQLTGMSYDNTGHLGSSTWRHVAFVERPVPLPTQTVGLLDFSWLMASDVCKHCQRAGCLEACPTGAIIRTEFDTVYVQPDVCNGCGYCVAACPFGVVDRREDDGRAWKCTLCYDRLGEDMTPACAKACPTASIQFGDVDELRERAQRRVEQLHEKGLEQAYLYGADAENQPGTGGLNAFFLLVDKPEVYNLPPDPVVPTMKGREAWVSAGWGALGMAVVALGAVLLGREVVRG</sequence>
<accession>A0A084SWX4</accession>
<keyword evidence="8" id="KW-0472">Membrane</keyword>
<dbReference type="GO" id="GO:0030313">
    <property type="term" value="C:cell envelope"/>
    <property type="evidence" value="ECO:0007669"/>
    <property type="project" value="UniProtKB-SubCell"/>
</dbReference>
<evidence type="ECO:0000256" key="8">
    <source>
        <dbReference type="SAM" id="Phobius"/>
    </source>
</evidence>
<evidence type="ECO:0000259" key="9">
    <source>
        <dbReference type="PROSITE" id="PS51379"/>
    </source>
</evidence>
<dbReference type="GO" id="GO:0051539">
    <property type="term" value="F:4 iron, 4 sulfur cluster binding"/>
    <property type="evidence" value="ECO:0007669"/>
    <property type="project" value="UniProtKB-KW"/>
</dbReference>
<feature type="domain" description="4Fe-4S ferredoxin-type" evidence="9">
    <location>
        <begin position="74"/>
        <end position="105"/>
    </location>
</feature>
<name>A0A084SWX4_9BACT</name>
<keyword evidence="2 7" id="KW-0004">4Fe-4S</keyword>
<feature type="binding site" evidence="7">
    <location>
        <position position="83"/>
    </location>
    <ligand>
        <name>[4Fe-4S] cluster</name>
        <dbReference type="ChEBI" id="CHEBI:49883"/>
        <label>3</label>
    </ligand>
</feature>
<feature type="binding site" evidence="7">
    <location>
        <position position="145"/>
    </location>
    <ligand>
        <name>[4Fe-4S] cluster</name>
        <dbReference type="ChEBI" id="CHEBI:49883"/>
        <label>2</label>
    </ligand>
</feature>
<keyword evidence="5 7" id="KW-0408">Iron</keyword>
<comment type="subcellular location">
    <subcellularLocation>
        <location evidence="1">Cell envelope</location>
    </subcellularLocation>
</comment>
<dbReference type="GO" id="GO:0046872">
    <property type="term" value="F:metal ion binding"/>
    <property type="evidence" value="ECO:0007669"/>
    <property type="project" value="UniProtKB-KW"/>
</dbReference>
<keyword evidence="4" id="KW-0677">Repeat</keyword>
<dbReference type="PROSITE" id="PS51379">
    <property type="entry name" value="4FE4S_FER_2"/>
    <property type="match status" value="3"/>
</dbReference>
<dbReference type="PIRSF" id="PIRSF036298">
    <property type="entry name" value="FDH_4Fe4S"/>
    <property type="match status" value="1"/>
</dbReference>
<evidence type="ECO:0000256" key="1">
    <source>
        <dbReference type="ARBA" id="ARBA00004196"/>
    </source>
</evidence>
<dbReference type="PANTHER" id="PTHR43545:SF6">
    <property type="entry name" value="FORMATE DEHYDROGENASE, NITRATE-INDUCIBLE, IRON-SULFUR SUBUNIT"/>
    <property type="match status" value="1"/>
</dbReference>
<dbReference type="InterPro" id="IPR051555">
    <property type="entry name" value="FDH_Electron_Transfer_Unit"/>
</dbReference>
<dbReference type="InterPro" id="IPR017900">
    <property type="entry name" value="4Fe4S_Fe_S_CS"/>
</dbReference>
<dbReference type="PROSITE" id="PS00198">
    <property type="entry name" value="4FE4S_FER_1"/>
    <property type="match status" value="1"/>
</dbReference>
<feature type="binding site" evidence="7">
    <location>
        <position position="118"/>
    </location>
    <ligand>
        <name>[4Fe-4S] cluster</name>
        <dbReference type="ChEBI" id="CHEBI:49883"/>
        <label>4</label>
    </ligand>
</feature>
<keyword evidence="8" id="KW-0812">Transmembrane</keyword>
<feature type="binding site" evidence="7">
    <location>
        <position position="19"/>
    </location>
    <ligand>
        <name>[4Fe-4S] cluster</name>
        <dbReference type="ChEBI" id="CHEBI:49883"/>
        <label>1</label>
    </ligand>
</feature>
<evidence type="ECO:0000313" key="10">
    <source>
        <dbReference type="EMBL" id="KFA92959.1"/>
    </source>
</evidence>
<feature type="binding site" evidence="7">
    <location>
        <position position="115"/>
    </location>
    <ligand>
        <name>[4Fe-4S] cluster</name>
        <dbReference type="ChEBI" id="CHEBI:49883"/>
        <label>4</label>
    </ligand>
</feature>
<dbReference type="EMBL" id="JPMI01000075">
    <property type="protein sequence ID" value="KFA92959.1"/>
    <property type="molecule type" value="Genomic_DNA"/>
</dbReference>
<dbReference type="CDD" id="cd10560">
    <property type="entry name" value="FDH-O_like"/>
    <property type="match status" value="1"/>
</dbReference>
<feature type="binding site" evidence="7">
    <location>
        <position position="23"/>
    </location>
    <ligand>
        <name>[4Fe-4S] cluster</name>
        <dbReference type="ChEBI" id="CHEBI:49883"/>
        <label>2</label>
    </ligand>
</feature>
<evidence type="ECO:0000256" key="5">
    <source>
        <dbReference type="ARBA" id="ARBA00023004"/>
    </source>
</evidence>
<feature type="binding site" evidence="7">
    <location>
        <position position="161"/>
    </location>
    <ligand>
        <name>[4Fe-4S] cluster</name>
        <dbReference type="ChEBI" id="CHEBI:49883"/>
        <label>1</label>
    </ligand>
</feature>
<feature type="binding site" evidence="7">
    <location>
        <position position="125"/>
    </location>
    <ligand>
        <name>[4Fe-4S] cluster</name>
        <dbReference type="ChEBI" id="CHEBI:49883"/>
        <label>3</label>
    </ligand>
</feature>
<proteinExistence type="predicted"/>
<feature type="domain" description="4Fe-4S ferredoxin-type" evidence="9">
    <location>
        <begin position="4"/>
        <end position="32"/>
    </location>
</feature>
<evidence type="ECO:0000256" key="3">
    <source>
        <dbReference type="ARBA" id="ARBA00022723"/>
    </source>
</evidence>
<reference evidence="10 11" key="1">
    <citation type="submission" date="2014-07" db="EMBL/GenBank/DDBJ databases">
        <title>Draft Genome Sequence of Gephyronic Acid Producer, Cystobacter violaceus Strain Cb vi76.</title>
        <authorList>
            <person name="Stevens D.C."/>
            <person name="Young J."/>
            <person name="Carmichael R."/>
            <person name="Tan J."/>
            <person name="Taylor R.E."/>
        </authorList>
    </citation>
    <scope>NUCLEOTIDE SEQUENCE [LARGE SCALE GENOMIC DNA]</scope>
    <source>
        <strain evidence="10 11">Cb vi76</strain>
    </source>
</reference>
<keyword evidence="6 7" id="KW-0411">Iron-sulfur</keyword>
<feature type="binding site" evidence="7">
    <location>
        <position position="95"/>
    </location>
    <ligand>
        <name>[4Fe-4S] cluster</name>
        <dbReference type="ChEBI" id="CHEBI:49883"/>
        <label>4</label>
    </ligand>
</feature>
<dbReference type="Pfam" id="PF13247">
    <property type="entry name" value="Fer4_11"/>
    <property type="match status" value="1"/>
</dbReference>
<feature type="transmembrane region" description="Helical" evidence="8">
    <location>
        <begin position="238"/>
        <end position="260"/>
    </location>
</feature>
<dbReference type="InterPro" id="IPR014603">
    <property type="entry name" value="Formate_DH_Fe-S_su"/>
</dbReference>
<feature type="binding site" evidence="7">
    <location>
        <position position="86"/>
    </location>
    <ligand>
        <name>[4Fe-4S] cluster</name>
        <dbReference type="ChEBI" id="CHEBI:49883"/>
        <label>3</label>
    </ligand>
</feature>
<evidence type="ECO:0000256" key="2">
    <source>
        <dbReference type="ARBA" id="ARBA00022485"/>
    </source>
</evidence>
<organism evidence="10 11">
    <name type="scientific">Archangium violaceum Cb vi76</name>
    <dbReference type="NCBI Taxonomy" id="1406225"/>
    <lineage>
        <taxon>Bacteria</taxon>
        <taxon>Pseudomonadati</taxon>
        <taxon>Myxococcota</taxon>
        <taxon>Myxococcia</taxon>
        <taxon>Myxococcales</taxon>
        <taxon>Cystobacterineae</taxon>
        <taxon>Archangiaceae</taxon>
        <taxon>Archangium</taxon>
    </lineage>
</organism>
<feature type="binding site" evidence="7">
    <location>
        <position position="142"/>
    </location>
    <ligand>
        <name>[4Fe-4S] cluster</name>
        <dbReference type="ChEBI" id="CHEBI:49883"/>
        <label>2</label>
    </ligand>
</feature>
<feature type="domain" description="4Fe-4S ferredoxin-type" evidence="9">
    <location>
        <begin position="106"/>
        <end position="135"/>
    </location>
</feature>
<dbReference type="GO" id="GO:0015944">
    <property type="term" value="P:formate oxidation"/>
    <property type="evidence" value="ECO:0007669"/>
    <property type="project" value="InterPro"/>
</dbReference>
<feature type="binding site" evidence="7">
    <location>
        <position position="121"/>
    </location>
    <ligand>
        <name>[4Fe-4S] cluster</name>
        <dbReference type="ChEBI" id="CHEBI:49883"/>
        <label>4</label>
    </ligand>
</feature>
<protein>
    <submittedName>
        <fullName evidence="10">4Fe-4S ferredoxin</fullName>
    </submittedName>
</protein>
<comment type="caution">
    <text evidence="10">The sequence shown here is derived from an EMBL/GenBank/DDBJ whole genome shotgun (WGS) entry which is preliminary data.</text>
</comment>
<keyword evidence="8" id="KW-1133">Transmembrane helix</keyword>
<evidence type="ECO:0000256" key="7">
    <source>
        <dbReference type="PIRSR" id="PIRSR036298-50"/>
    </source>
</evidence>
<evidence type="ECO:0000256" key="4">
    <source>
        <dbReference type="ARBA" id="ARBA00022737"/>
    </source>
</evidence>
<dbReference type="SUPFAM" id="SSF54862">
    <property type="entry name" value="4Fe-4S ferredoxins"/>
    <property type="match status" value="1"/>
</dbReference>
<evidence type="ECO:0000256" key="6">
    <source>
        <dbReference type="ARBA" id="ARBA00023014"/>
    </source>
</evidence>
<dbReference type="Gene3D" id="3.30.70.20">
    <property type="match status" value="2"/>
</dbReference>